<dbReference type="AlphaFoldDB" id="S7VR92"/>
<comment type="caution">
    <text evidence="1">The sequence shown here is derived from an EMBL/GenBank/DDBJ whole genome shotgun (WGS) entry which is preliminary data.</text>
</comment>
<keyword evidence="2" id="KW-1185">Reference proteome</keyword>
<sequence>MVLTKSGSKDVSQTNLIATPKVYTSNIEDYLRLPYAFQFIF</sequence>
<dbReference type="STRING" id="641526.ADIWIN_2328"/>
<organism evidence="1 2">
    <name type="scientific">Winogradskyella psychrotolerans RS-3</name>
    <dbReference type="NCBI Taxonomy" id="641526"/>
    <lineage>
        <taxon>Bacteria</taxon>
        <taxon>Pseudomonadati</taxon>
        <taxon>Bacteroidota</taxon>
        <taxon>Flavobacteriia</taxon>
        <taxon>Flavobacteriales</taxon>
        <taxon>Flavobacteriaceae</taxon>
        <taxon>Winogradskyella</taxon>
    </lineage>
</organism>
<dbReference type="Proteomes" id="UP000014962">
    <property type="component" value="Unassembled WGS sequence"/>
</dbReference>
<evidence type="ECO:0000313" key="1">
    <source>
        <dbReference type="EMBL" id="EPR72715.1"/>
    </source>
</evidence>
<reference evidence="1 2" key="1">
    <citation type="journal article" date="2013" name="Genome Announc.">
        <title>Draft Genome Sequence of Winogradskyella psychrotolerans RS-3T, Isolated from the Marine Transect of Kongsfjorden, Ny-Alesund, Svalbard, Arctic Ocean.</title>
        <authorList>
            <person name="Kumar Pinnaka A."/>
            <person name="Ara S."/>
            <person name="Singh A."/>
            <person name="Shivaji S."/>
        </authorList>
    </citation>
    <scope>NUCLEOTIDE SEQUENCE [LARGE SCALE GENOMIC DNA]</scope>
    <source>
        <strain evidence="1 2">RS-3</strain>
    </source>
</reference>
<protein>
    <submittedName>
        <fullName evidence="1">Uncharacterized protein</fullName>
    </submittedName>
</protein>
<name>S7VR92_9FLAO</name>
<evidence type="ECO:0000313" key="2">
    <source>
        <dbReference type="Proteomes" id="UP000014962"/>
    </source>
</evidence>
<dbReference type="EMBL" id="ATMR01000102">
    <property type="protein sequence ID" value="EPR72715.1"/>
    <property type="molecule type" value="Genomic_DNA"/>
</dbReference>
<gene>
    <name evidence="1" type="ORF">ADIWIN_2328</name>
</gene>
<proteinExistence type="predicted"/>
<accession>S7VR92</accession>